<dbReference type="EMBL" id="CAXITT010001472">
    <property type="protein sequence ID" value="CAL1548609.1"/>
    <property type="molecule type" value="Genomic_DNA"/>
</dbReference>
<protein>
    <recommendedName>
        <fullName evidence="2">EGF-like domain-containing protein</fullName>
    </recommendedName>
</protein>
<feature type="disulfide bond" evidence="1">
    <location>
        <begin position="1"/>
        <end position="10"/>
    </location>
</feature>
<evidence type="ECO:0000313" key="4">
    <source>
        <dbReference type="Proteomes" id="UP001497497"/>
    </source>
</evidence>
<evidence type="ECO:0000313" key="3">
    <source>
        <dbReference type="EMBL" id="CAL1548609.1"/>
    </source>
</evidence>
<gene>
    <name evidence="3" type="ORF">GSLYS_00021926001</name>
</gene>
<feature type="non-terminal residue" evidence="3">
    <location>
        <position position="1"/>
    </location>
</feature>
<evidence type="ECO:0000256" key="1">
    <source>
        <dbReference type="PROSITE-ProRule" id="PRU00076"/>
    </source>
</evidence>
<dbReference type="InterPro" id="IPR000742">
    <property type="entry name" value="EGF"/>
</dbReference>
<comment type="caution">
    <text evidence="3">The sequence shown here is derived from an EMBL/GenBank/DDBJ whole genome shotgun (WGS) entry which is preliminary data.</text>
</comment>
<feature type="non-terminal residue" evidence="3">
    <location>
        <position position="108"/>
    </location>
</feature>
<accession>A0AAV2IN98</accession>
<evidence type="ECO:0000259" key="2">
    <source>
        <dbReference type="PROSITE" id="PS50026"/>
    </source>
</evidence>
<keyword evidence="4" id="KW-1185">Reference proteome</keyword>
<proteinExistence type="predicted"/>
<reference evidence="3 4" key="1">
    <citation type="submission" date="2024-04" db="EMBL/GenBank/DDBJ databases">
        <authorList>
            <consortium name="Genoscope - CEA"/>
            <person name="William W."/>
        </authorList>
    </citation>
    <scope>NUCLEOTIDE SEQUENCE [LARGE SCALE GENOMIC DNA]</scope>
</reference>
<comment type="caution">
    <text evidence="1">Lacks conserved residue(s) required for the propagation of feature annotation.</text>
</comment>
<name>A0AAV2IN98_LYMST</name>
<feature type="domain" description="EGF-like" evidence="2">
    <location>
        <begin position="1"/>
        <end position="11"/>
    </location>
</feature>
<dbReference type="PROSITE" id="PS50026">
    <property type="entry name" value="EGF_3"/>
    <property type="match status" value="1"/>
</dbReference>
<keyword evidence="1" id="KW-0245">EGF-like domain</keyword>
<sequence>CQAGWFGPRCQFPCHCAPTCDVTTGQCLGGSKCQLGWFGVACQYQDLVSINSATITANVDLSSPNWITDRDDSTCNDDVNLESVVVTWNDTTPFTWLRCAVNFSCMLP</sequence>
<dbReference type="AlphaFoldDB" id="A0AAV2IN98"/>
<keyword evidence="1" id="KW-1015">Disulfide bond</keyword>
<dbReference type="Proteomes" id="UP001497497">
    <property type="component" value="Unassembled WGS sequence"/>
</dbReference>
<organism evidence="3 4">
    <name type="scientific">Lymnaea stagnalis</name>
    <name type="common">Great pond snail</name>
    <name type="synonym">Helix stagnalis</name>
    <dbReference type="NCBI Taxonomy" id="6523"/>
    <lineage>
        <taxon>Eukaryota</taxon>
        <taxon>Metazoa</taxon>
        <taxon>Spiralia</taxon>
        <taxon>Lophotrochozoa</taxon>
        <taxon>Mollusca</taxon>
        <taxon>Gastropoda</taxon>
        <taxon>Heterobranchia</taxon>
        <taxon>Euthyneura</taxon>
        <taxon>Panpulmonata</taxon>
        <taxon>Hygrophila</taxon>
        <taxon>Lymnaeoidea</taxon>
        <taxon>Lymnaeidae</taxon>
        <taxon>Lymnaea</taxon>
    </lineage>
</organism>